<keyword evidence="5 7" id="KW-0067">ATP-binding</keyword>
<dbReference type="Pfam" id="PF17941">
    <property type="entry name" value="PP_kinase_C_1"/>
    <property type="match status" value="1"/>
</dbReference>
<organism evidence="10 11">
    <name type="scientific">Clostridium boliviensis</name>
    <dbReference type="NCBI Taxonomy" id="318465"/>
    <lineage>
        <taxon>Bacteria</taxon>
        <taxon>Bacillati</taxon>
        <taxon>Bacillota</taxon>
        <taxon>Clostridia</taxon>
        <taxon>Eubacteriales</taxon>
        <taxon>Clostridiaceae</taxon>
        <taxon>Clostridium</taxon>
    </lineage>
</organism>
<dbReference type="InterPro" id="IPR036830">
    <property type="entry name" value="PP_kinase_middle_dom_sf"/>
</dbReference>
<feature type="binding site" evidence="7">
    <location>
        <position position="570"/>
    </location>
    <ligand>
        <name>ATP</name>
        <dbReference type="ChEBI" id="CHEBI:30616"/>
    </ligand>
</feature>
<evidence type="ECO:0000313" key="11">
    <source>
        <dbReference type="Proteomes" id="UP001276854"/>
    </source>
</evidence>
<dbReference type="EMBL" id="JAWONS010000216">
    <property type="protein sequence ID" value="MDW2798597.1"/>
    <property type="molecule type" value="Genomic_DNA"/>
</dbReference>
<dbReference type="CDD" id="cd09168">
    <property type="entry name" value="PLDc_PaPPK1_C2_like"/>
    <property type="match status" value="1"/>
</dbReference>
<dbReference type="NCBIfam" id="NF003920">
    <property type="entry name" value="PRK05443.2-1"/>
    <property type="match status" value="1"/>
</dbReference>
<dbReference type="CDD" id="cd09165">
    <property type="entry name" value="PLDc_PaPPK1_C1_like"/>
    <property type="match status" value="1"/>
</dbReference>
<feature type="binding site" evidence="7">
    <location>
        <position position="474"/>
    </location>
    <ligand>
        <name>ATP</name>
        <dbReference type="ChEBI" id="CHEBI:30616"/>
    </ligand>
</feature>
<dbReference type="InterPro" id="IPR041108">
    <property type="entry name" value="PP_kinase_C_1"/>
</dbReference>
<evidence type="ECO:0000256" key="8">
    <source>
        <dbReference type="RuleBase" id="RU003800"/>
    </source>
</evidence>
<dbReference type="Pfam" id="PF13089">
    <property type="entry name" value="PP_kinase_N"/>
    <property type="match status" value="1"/>
</dbReference>
<dbReference type="SUPFAM" id="SSF143724">
    <property type="entry name" value="PHP14-like"/>
    <property type="match status" value="1"/>
</dbReference>
<evidence type="ECO:0000313" key="10">
    <source>
        <dbReference type="EMBL" id="MDW2798597.1"/>
    </source>
</evidence>
<accession>A0ABU4GQW5</accession>
<dbReference type="HAMAP" id="MF_00347">
    <property type="entry name" value="Polyphosphate_kinase"/>
    <property type="match status" value="1"/>
</dbReference>
<comment type="function">
    <text evidence="7 8">Catalyzes the reversible transfer of the terminal phosphate of ATP to form a long-chain polyphosphate (polyP).</text>
</comment>
<comment type="PTM">
    <text evidence="7 8">An intermediate of this reaction is the autophosphorylated ppk in which a phosphate is covalently linked to a histidine residue through a N-P bond.</text>
</comment>
<protein>
    <recommendedName>
        <fullName evidence="7 8">Polyphosphate kinase</fullName>
        <ecNumber evidence="7 8">2.7.4.1</ecNumber>
    </recommendedName>
    <alternativeName>
        <fullName evidence="7">ATP-polyphosphate phosphotransferase</fullName>
    </alternativeName>
    <alternativeName>
        <fullName evidence="7">Polyphosphoric acid kinase</fullName>
    </alternativeName>
</protein>
<evidence type="ECO:0000256" key="5">
    <source>
        <dbReference type="ARBA" id="ARBA00022840"/>
    </source>
</evidence>
<keyword evidence="11" id="KW-1185">Reference proteome</keyword>
<dbReference type="RefSeq" id="WP_318064813.1">
    <property type="nucleotide sequence ID" value="NZ_JAWONS010000216.1"/>
</dbReference>
<keyword evidence="6 7" id="KW-0460">Magnesium</keyword>
<dbReference type="PIRSF" id="PIRSF015589">
    <property type="entry name" value="PP_kinase"/>
    <property type="match status" value="1"/>
</dbReference>
<dbReference type="InterPro" id="IPR003414">
    <property type="entry name" value="PP_kinase"/>
</dbReference>
<dbReference type="SUPFAM" id="SSF56024">
    <property type="entry name" value="Phospholipase D/nuclease"/>
    <property type="match status" value="2"/>
</dbReference>
<dbReference type="NCBIfam" id="NF003917">
    <property type="entry name" value="PRK05443.1-1"/>
    <property type="match status" value="1"/>
</dbReference>
<dbReference type="Pfam" id="PF02503">
    <property type="entry name" value="PP_kinase"/>
    <property type="match status" value="1"/>
</dbReference>
<keyword evidence="4 7" id="KW-0418">Kinase</keyword>
<comment type="cofactor">
    <cofactor evidence="7">
        <name>Mg(2+)</name>
        <dbReference type="ChEBI" id="CHEBI:18420"/>
    </cofactor>
</comment>
<keyword evidence="2 7" id="KW-0808">Transferase</keyword>
<dbReference type="Proteomes" id="UP001276854">
    <property type="component" value="Unassembled WGS sequence"/>
</dbReference>
<evidence type="ECO:0000256" key="4">
    <source>
        <dbReference type="ARBA" id="ARBA00022777"/>
    </source>
</evidence>
<evidence type="ECO:0000256" key="7">
    <source>
        <dbReference type="HAMAP-Rule" id="MF_00347"/>
    </source>
</evidence>
<dbReference type="InterPro" id="IPR025200">
    <property type="entry name" value="PPK_C_dom2"/>
</dbReference>
<proteinExistence type="inferred from homology"/>
<evidence type="ECO:0000256" key="3">
    <source>
        <dbReference type="ARBA" id="ARBA00022741"/>
    </source>
</evidence>
<comment type="similarity">
    <text evidence="7 8">Belongs to the polyphosphate kinase 1 (PPK1) family.</text>
</comment>
<evidence type="ECO:0000256" key="1">
    <source>
        <dbReference type="ARBA" id="ARBA00022553"/>
    </source>
</evidence>
<gene>
    <name evidence="7" type="primary">ppk</name>
    <name evidence="10" type="ORF">RZO55_13520</name>
</gene>
<dbReference type="PANTHER" id="PTHR30218">
    <property type="entry name" value="POLYPHOSPHATE KINASE"/>
    <property type="match status" value="1"/>
</dbReference>
<feature type="domain" description="PLD phosphodiesterase" evidence="9">
    <location>
        <begin position="593"/>
        <end position="623"/>
    </location>
</feature>
<keyword evidence="1 7" id="KW-0597">Phosphoprotein</keyword>
<feature type="binding site" evidence="7">
    <location>
        <position position="52"/>
    </location>
    <ligand>
        <name>ATP</name>
        <dbReference type="ChEBI" id="CHEBI:30616"/>
    </ligand>
</feature>
<dbReference type="Gene3D" id="1.20.58.310">
    <property type="entry name" value="Polyphosphate kinase N-terminal domain"/>
    <property type="match status" value="1"/>
</dbReference>
<dbReference type="Gene3D" id="3.30.870.10">
    <property type="entry name" value="Endonuclease Chain A"/>
    <property type="match status" value="2"/>
</dbReference>
<evidence type="ECO:0000259" key="9">
    <source>
        <dbReference type="PROSITE" id="PS50035"/>
    </source>
</evidence>
<dbReference type="SUPFAM" id="SSF140356">
    <property type="entry name" value="PPK N-terminal domain-like"/>
    <property type="match status" value="1"/>
</dbReference>
<dbReference type="EC" id="2.7.4.1" evidence="7 8"/>
<feature type="binding site" evidence="7">
    <location>
        <position position="381"/>
    </location>
    <ligand>
        <name>Mg(2+)</name>
        <dbReference type="ChEBI" id="CHEBI:18420"/>
    </ligand>
</feature>
<feature type="binding site" evidence="7">
    <location>
        <position position="598"/>
    </location>
    <ligand>
        <name>ATP</name>
        <dbReference type="ChEBI" id="CHEBI:30616"/>
    </ligand>
</feature>
<evidence type="ECO:0000256" key="2">
    <source>
        <dbReference type="ARBA" id="ARBA00022679"/>
    </source>
</evidence>
<dbReference type="NCBIfam" id="NF003918">
    <property type="entry name" value="PRK05443.1-2"/>
    <property type="match status" value="1"/>
</dbReference>
<dbReference type="InterPro" id="IPR024953">
    <property type="entry name" value="PP_kinase_middle"/>
</dbReference>
<keyword evidence="7" id="KW-0479">Metal-binding</keyword>
<dbReference type="Gene3D" id="3.30.1840.10">
    <property type="entry name" value="Polyphosphate kinase middle domain"/>
    <property type="match status" value="1"/>
</dbReference>
<keyword evidence="3 7" id="KW-0547">Nucleotide-binding</keyword>
<dbReference type="PROSITE" id="PS50035">
    <property type="entry name" value="PLD"/>
    <property type="match status" value="1"/>
</dbReference>
<dbReference type="Pfam" id="PF13090">
    <property type="entry name" value="PP_kinase_C"/>
    <property type="match status" value="1"/>
</dbReference>
<feature type="binding site" evidence="7">
    <location>
        <position position="411"/>
    </location>
    <ligand>
        <name>Mg(2+)</name>
        <dbReference type="ChEBI" id="CHEBI:18420"/>
    </ligand>
</feature>
<feature type="active site" description="Phosphohistidine intermediate" evidence="7">
    <location>
        <position position="441"/>
    </location>
</feature>
<dbReference type="InterPro" id="IPR036832">
    <property type="entry name" value="PPK_N_dom_sf"/>
</dbReference>
<dbReference type="GO" id="GO:0008976">
    <property type="term" value="F:polyphosphate kinase activity"/>
    <property type="evidence" value="ECO:0007669"/>
    <property type="project" value="UniProtKB-EC"/>
</dbReference>
<name>A0ABU4GQW5_9CLOT</name>
<comment type="caution">
    <text evidence="10">The sequence shown here is derived from an EMBL/GenBank/DDBJ whole genome shotgun (WGS) entry which is preliminary data.</text>
</comment>
<evidence type="ECO:0000256" key="6">
    <source>
        <dbReference type="ARBA" id="ARBA00022842"/>
    </source>
</evidence>
<dbReference type="NCBIfam" id="NF003921">
    <property type="entry name" value="PRK05443.2-2"/>
    <property type="match status" value="1"/>
</dbReference>
<reference evidence="10 11" key="1">
    <citation type="submission" date="2023-10" db="EMBL/GenBank/DDBJ databases">
        <title>A novel Glycoside Hydrolase 43-Like Enzyme from Clostrdium boliviensis is an Endo-xylanase, and a Candidate for Xylooligosaccharides Production from Different Xylan Substrates.</title>
        <authorList>
            <person name="Alvarez M.T."/>
            <person name="Rocabado-Villegas L.R."/>
            <person name="Salas-Veizaga D.M."/>
            <person name="Linares-Pasten J.A."/>
            <person name="Gudmundsdottir E.E."/>
            <person name="Hreggvidsson G.O."/>
            <person name="Adlercreutz P."/>
            <person name="Nordberg Karlsson E."/>
        </authorList>
    </citation>
    <scope>NUCLEOTIDE SEQUENCE [LARGE SCALE GENOMIC DNA]</scope>
    <source>
        <strain evidence="10 11">E-1</strain>
    </source>
</reference>
<sequence>MADINEIYYNPDNYVNRELSWIEFDYRVLSEARDKSLPLFERLKFLSITASNLDEFYMVRVASLKDMVHAKYTKPDIAGMKPDEQLERISEQTHELVSVQYSTYNRSLLPALKQNGLRVISRHEDLSREEGIFADTYFVRDVYPVLTPMAVDSSRPFPLIRNKSLNIAALLKKKSGEEEFEFAMVQVPSVLPRIVELPASESGERSFILLEQIIERNMESLFLNYNVITSHPFRVMRNADLTIDEEEAVDLLEEIQKQLKKRQWGEAIRLEVEEKMDKRLLKILKRELSISSDDIFEIAGPLDLTFLMKMYGLKGFDHLKEVPYIPQQVPELMNEDDVFSNIRKGDILLHHPYQTFDPVVQFVKSAAKDPEVLAIKQTLYRVSGNSPIIAALLEAADNRKQVSVLVELKARFDEENNINWAKKLEKAGCHVIYGLVGLKTHSKITLVVRREEDGIRRYVHLGTGNYNDSTAKLYTDLGLMTCNPQIGEDATAVFNMLSGYSEPLHWNKLVVAPIWLRVRFLKMIRRETRNASTGKPARIIAKMNSLCDKEVIAALYEASCAGVNIQLIVRGICSIKAGVPGMSENITVRSIVGNFLEHARIFYFENDGSPELYLGSADWMPRNLDKRVEIMFPVEDSKLMERILHVLKIQLEDNVKSHILKPDGTWEKPDKRGKTLINSQERFCEEVTHSVRAELGRLDPSGSRVFIPTESQG</sequence>
<dbReference type="InterPro" id="IPR025198">
    <property type="entry name" value="PPK_N_dom"/>
</dbReference>
<dbReference type="PANTHER" id="PTHR30218:SF0">
    <property type="entry name" value="POLYPHOSPHATE KINASE"/>
    <property type="match status" value="1"/>
</dbReference>
<dbReference type="InterPro" id="IPR001736">
    <property type="entry name" value="PLipase_D/transphosphatidylase"/>
</dbReference>
<comment type="catalytic activity">
    <reaction evidence="7 8">
        <text>[phosphate](n) + ATP = [phosphate](n+1) + ADP</text>
        <dbReference type="Rhea" id="RHEA:19573"/>
        <dbReference type="Rhea" id="RHEA-COMP:9859"/>
        <dbReference type="Rhea" id="RHEA-COMP:14280"/>
        <dbReference type="ChEBI" id="CHEBI:16838"/>
        <dbReference type="ChEBI" id="CHEBI:30616"/>
        <dbReference type="ChEBI" id="CHEBI:456216"/>
        <dbReference type="EC" id="2.7.4.1"/>
    </reaction>
</comment>
<dbReference type="NCBIfam" id="TIGR03705">
    <property type="entry name" value="poly_P_kin"/>
    <property type="match status" value="1"/>
</dbReference>